<accession>A0A7W7ZE89</accession>
<dbReference type="InterPro" id="IPR007627">
    <property type="entry name" value="RNA_pol_sigma70_r2"/>
</dbReference>
<dbReference type="InterPro" id="IPR014284">
    <property type="entry name" value="RNA_pol_sigma-70_dom"/>
</dbReference>
<dbReference type="SUPFAM" id="SSF88659">
    <property type="entry name" value="Sigma3 and sigma4 domains of RNA polymerase sigma factors"/>
    <property type="match status" value="1"/>
</dbReference>
<dbReference type="AlphaFoldDB" id="A0A7W7ZE89"/>
<keyword evidence="4" id="KW-0238">DNA-binding</keyword>
<reference evidence="8 9" key="1">
    <citation type="submission" date="2020-08" db="EMBL/GenBank/DDBJ databases">
        <title>Genomic Encyclopedia of Type Strains, Phase IV (KMG-V): Genome sequencing to study the core and pangenomes of soil and plant-associated prokaryotes.</title>
        <authorList>
            <person name="Whitman W."/>
        </authorList>
    </citation>
    <scope>NUCLEOTIDE SEQUENCE [LARGE SCALE GENOMIC DNA]</scope>
    <source>
        <strain evidence="8 9">M8UP14</strain>
    </source>
</reference>
<dbReference type="NCBIfam" id="TIGR02937">
    <property type="entry name" value="sigma70-ECF"/>
    <property type="match status" value="1"/>
</dbReference>
<evidence type="ECO:0000256" key="3">
    <source>
        <dbReference type="ARBA" id="ARBA00023082"/>
    </source>
</evidence>
<dbReference type="EMBL" id="JACHIP010000004">
    <property type="protein sequence ID" value="MBB5058138.1"/>
    <property type="molecule type" value="Genomic_DNA"/>
</dbReference>
<protein>
    <submittedName>
        <fullName evidence="8">RNA polymerase sigma-70 factor (ECF subfamily)</fullName>
    </submittedName>
</protein>
<evidence type="ECO:0000256" key="4">
    <source>
        <dbReference type="ARBA" id="ARBA00023125"/>
    </source>
</evidence>
<evidence type="ECO:0000256" key="5">
    <source>
        <dbReference type="ARBA" id="ARBA00023163"/>
    </source>
</evidence>
<dbReference type="Pfam" id="PF04542">
    <property type="entry name" value="Sigma70_r2"/>
    <property type="match status" value="1"/>
</dbReference>
<keyword evidence="9" id="KW-1185">Reference proteome</keyword>
<sequence length="189" mass="21221">MSNMINTPLNELLTQRKLFLAFLRRRVPDAALAEDILQSCYLRAFEHQGEFAQDESAIAWFYRLLRNAVIDRYRRNKSQEKALESLARELETSAHPSPGLHNEACACLHGIIKDLKPEYSEALLAVDLGEQRVQDFAKQHNLSASNAGVRLHRARAALRKQLIQTCASCAEHACLDCTCKKHPPAAGSL</sequence>
<name>A0A7W7ZE89_9BACT</name>
<dbReference type="Gene3D" id="1.10.1740.10">
    <property type="match status" value="1"/>
</dbReference>
<keyword evidence="2" id="KW-0805">Transcription regulation</keyword>
<dbReference type="InterPro" id="IPR013324">
    <property type="entry name" value="RNA_pol_sigma_r3/r4-like"/>
</dbReference>
<dbReference type="PANTHER" id="PTHR43133">
    <property type="entry name" value="RNA POLYMERASE ECF-TYPE SIGMA FACTO"/>
    <property type="match status" value="1"/>
</dbReference>
<dbReference type="GO" id="GO:0016987">
    <property type="term" value="F:sigma factor activity"/>
    <property type="evidence" value="ECO:0007669"/>
    <property type="project" value="UniProtKB-KW"/>
</dbReference>
<dbReference type="InterPro" id="IPR036388">
    <property type="entry name" value="WH-like_DNA-bd_sf"/>
</dbReference>
<evidence type="ECO:0000259" key="7">
    <source>
        <dbReference type="Pfam" id="PF08281"/>
    </source>
</evidence>
<organism evidence="8 9">
    <name type="scientific">Granulicella aggregans</name>
    <dbReference type="NCBI Taxonomy" id="474949"/>
    <lineage>
        <taxon>Bacteria</taxon>
        <taxon>Pseudomonadati</taxon>
        <taxon>Acidobacteriota</taxon>
        <taxon>Terriglobia</taxon>
        <taxon>Terriglobales</taxon>
        <taxon>Acidobacteriaceae</taxon>
        <taxon>Granulicella</taxon>
    </lineage>
</organism>
<proteinExistence type="inferred from homology"/>
<dbReference type="Gene3D" id="1.10.10.10">
    <property type="entry name" value="Winged helix-like DNA-binding domain superfamily/Winged helix DNA-binding domain"/>
    <property type="match status" value="1"/>
</dbReference>
<keyword evidence="5" id="KW-0804">Transcription</keyword>
<dbReference type="Proteomes" id="UP000540989">
    <property type="component" value="Unassembled WGS sequence"/>
</dbReference>
<dbReference type="GO" id="GO:0003677">
    <property type="term" value="F:DNA binding"/>
    <property type="evidence" value="ECO:0007669"/>
    <property type="project" value="UniProtKB-KW"/>
</dbReference>
<dbReference type="SUPFAM" id="SSF88946">
    <property type="entry name" value="Sigma2 domain of RNA polymerase sigma factors"/>
    <property type="match status" value="1"/>
</dbReference>
<dbReference type="Pfam" id="PF08281">
    <property type="entry name" value="Sigma70_r4_2"/>
    <property type="match status" value="1"/>
</dbReference>
<dbReference type="InterPro" id="IPR039425">
    <property type="entry name" value="RNA_pol_sigma-70-like"/>
</dbReference>
<dbReference type="InterPro" id="IPR013325">
    <property type="entry name" value="RNA_pol_sigma_r2"/>
</dbReference>
<evidence type="ECO:0000256" key="2">
    <source>
        <dbReference type="ARBA" id="ARBA00023015"/>
    </source>
</evidence>
<keyword evidence="3" id="KW-0731">Sigma factor</keyword>
<gene>
    <name evidence="8" type="ORF">HDF16_002852</name>
</gene>
<feature type="domain" description="RNA polymerase sigma factor 70 region 4 type 2" evidence="7">
    <location>
        <begin position="107"/>
        <end position="158"/>
    </location>
</feature>
<evidence type="ECO:0000259" key="6">
    <source>
        <dbReference type="Pfam" id="PF04542"/>
    </source>
</evidence>
<dbReference type="InterPro" id="IPR013249">
    <property type="entry name" value="RNA_pol_sigma70_r4_t2"/>
</dbReference>
<evidence type="ECO:0000313" key="9">
    <source>
        <dbReference type="Proteomes" id="UP000540989"/>
    </source>
</evidence>
<dbReference type="GO" id="GO:0006352">
    <property type="term" value="P:DNA-templated transcription initiation"/>
    <property type="evidence" value="ECO:0007669"/>
    <property type="project" value="InterPro"/>
</dbReference>
<dbReference type="PANTHER" id="PTHR43133:SF8">
    <property type="entry name" value="RNA POLYMERASE SIGMA FACTOR HI_1459-RELATED"/>
    <property type="match status" value="1"/>
</dbReference>
<comment type="caution">
    <text evidence="8">The sequence shown here is derived from an EMBL/GenBank/DDBJ whole genome shotgun (WGS) entry which is preliminary data.</text>
</comment>
<feature type="domain" description="RNA polymerase sigma-70 region 2" evidence="6">
    <location>
        <begin position="17"/>
        <end position="77"/>
    </location>
</feature>
<evidence type="ECO:0000313" key="8">
    <source>
        <dbReference type="EMBL" id="MBB5058138.1"/>
    </source>
</evidence>
<evidence type="ECO:0000256" key="1">
    <source>
        <dbReference type="ARBA" id="ARBA00010641"/>
    </source>
</evidence>
<comment type="similarity">
    <text evidence="1">Belongs to the sigma-70 factor family. ECF subfamily.</text>
</comment>